<keyword evidence="3" id="KW-1185">Reference proteome</keyword>
<dbReference type="Proteomes" id="UP000192319">
    <property type="component" value="Unassembled WGS sequence"/>
</dbReference>
<protein>
    <submittedName>
        <fullName evidence="1">Uncharacterized protein</fullName>
    </submittedName>
</protein>
<dbReference type="Proteomes" id="UP001141650">
    <property type="component" value="Unassembled WGS sequence"/>
</dbReference>
<evidence type="ECO:0000313" key="1">
    <source>
        <dbReference type="EMBL" id="MCV7380516.1"/>
    </source>
</evidence>
<dbReference type="Gene3D" id="1.10.357.10">
    <property type="entry name" value="Tetracycline Repressor, domain 2"/>
    <property type="match status" value="1"/>
</dbReference>
<accession>A0AA42BZN0</accession>
<name>A0AA42BZN0_9MYCO</name>
<evidence type="ECO:0000313" key="3">
    <source>
        <dbReference type="Proteomes" id="UP000192319"/>
    </source>
</evidence>
<sequence>MLMAGWDVSVYTATGVLGRRIIGVPILADADAEALVALAAPAIQAMLTSGLPPEEHIGHQIS</sequence>
<reference evidence="2 3" key="1">
    <citation type="submission" date="2017-02" db="EMBL/GenBank/DDBJ databases">
        <title>The new phylogeny of genus Mycobacterium.</title>
        <authorList>
            <person name="Tortoli E."/>
            <person name="Trovato A."/>
            <person name="Cirillo D.M."/>
        </authorList>
    </citation>
    <scope>NUCLEOTIDE SEQUENCE [LARGE SCALE GENOMIC DNA]</scope>
    <source>
        <strain evidence="2 3">DSM 45230</strain>
    </source>
</reference>
<proteinExistence type="predicted"/>
<comment type="caution">
    <text evidence="1">The sequence shown here is derived from an EMBL/GenBank/DDBJ whole genome shotgun (WGS) entry which is preliminary data.</text>
</comment>
<gene>
    <name evidence="2" type="ORF">BST11_06470</name>
    <name evidence="1" type="ORF">H7K38_17915</name>
</gene>
<dbReference type="EMBL" id="JACKVH010000017">
    <property type="protein sequence ID" value="MCV7380516.1"/>
    <property type="molecule type" value="Genomic_DNA"/>
</dbReference>
<evidence type="ECO:0000313" key="4">
    <source>
        <dbReference type="Proteomes" id="UP001141650"/>
    </source>
</evidence>
<evidence type="ECO:0000313" key="2">
    <source>
        <dbReference type="EMBL" id="OQZ92136.1"/>
    </source>
</evidence>
<dbReference type="AlphaFoldDB" id="A0AA42BZN0"/>
<reference evidence="1" key="2">
    <citation type="submission" date="2020-07" db="EMBL/GenBank/DDBJ databases">
        <authorList>
            <person name="Pettersson B.M.F."/>
            <person name="Behra P.R.K."/>
            <person name="Ramesh M."/>
            <person name="Das S."/>
            <person name="Dasgupta S."/>
            <person name="Kirsebom L.A."/>
        </authorList>
    </citation>
    <scope>NUCLEOTIDE SEQUENCE</scope>
    <source>
        <strain evidence="1">CCUG 55640</strain>
    </source>
</reference>
<dbReference type="RefSeq" id="WP_083137139.1">
    <property type="nucleotide sequence ID" value="NZ_JACKVH010000017.1"/>
</dbReference>
<dbReference type="EMBL" id="MVHD01000006">
    <property type="protein sequence ID" value="OQZ92136.1"/>
    <property type="molecule type" value="Genomic_DNA"/>
</dbReference>
<reference evidence="1" key="3">
    <citation type="journal article" date="2022" name="BMC Genomics">
        <title>Comparative genome analysis of mycobacteria focusing on tRNA and non-coding RNA.</title>
        <authorList>
            <person name="Behra P.R.K."/>
            <person name="Pettersson B.M.F."/>
            <person name="Ramesh M."/>
            <person name="Das S."/>
            <person name="Dasgupta S."/>
            <person name="Kirsebom L.A."/>
        </authorList>
    </citation>
    <scope>NUCLEOTIDE SEQUENCE</scope>
    <source>
        <strain evidence="1">CCUG 55640</strain>
    </source>
</reference>
<organism evidence="1 4">
    <name type="scientific">Mycobacterium alsense</name>
    <dbReference type="NCBI Taxonomy" id="324058"/>
    <lineage>
        <taxon>Bacteria</taxon>
        <taxon>Bacillati</taxon>
        <taxon>Actinomycetota</taxon>
        <taxon>Actinomycetes</taxon>
        <taxon>Mycobacteriales</taxon>
        <taxon>Mycobacteriaceae</taxon>
        <taxon>Mycobacterium</taxon>
    </lineage>
</organism>